<dbReference type="InterPro" id="IPR019734">
    <property type="entry name" value="TPR_rpt"/>
</dbReference>
<feature type="compositionally biased region" description="Polar residues" evidence="2">
    <location>
        <begin position="38"/>
        <end position="51"/>
    </location>
</feature>
<gene>
    <name evidence="4" type="primary">bepA_1</name>
    <name evidence="4" type="ORF">Maes01_00550</name>
</gene>
<dbReference type="InterPro" id="IPR011990">
    <property type="entry name" value="TPR-like_helical_dom_sf"/>
</dbReference>
<keyword evidence="4" id="KW-0645">Protease</keyword>
<keyword evidence="4" id="KW-0378">Hydrolase</keyword>
<evidence type="ECO:0000313" key="5">
    <source>
        <dbReference type="Proteomes" id="UP001408594"/>
    </source>
</evidence>
<feature type="compositionally biased region" description="Low complexity" evidence="2">
    <location>
        <begin position="64"/>
        <end position="81"/>
    </location>
</feature>
<evidence type="ECO:0000313" key="4">
    <source>
        <dbReference type="EMBL" id="GAA5524001.1"/>
    </source>
</evidence>
<feature type="chain" id="PRO_5045320430" evidence="3">
    <location>
        <begin position="33"/>
        <end position="677"/>
    </location>
</feature>
<dbReference type="Gene3D" id="1.25.40.10">
    <property type="entry name" value="Tetratricopeptide repeat domain"/>
    <property type="match status" value="2"/>
</dbReference>
<keyword evidence="1" id="KW-0802">TPR repeat</keyword>
<accession>A0ABP9WNL0</accession>
<evidence type="ECO:0000256" key="3">
    <source>
        <dbReference type="SAM" id="SignalP"/>
    </source>
</evidence>
<sequence length="677" mass="74189">MHQARHTPHSHNAALSVAAIALLGSLLTASCAQPFTGSDSVALTAPENPTATLRDHSRGRETSAEASGASADSGGMSADAAVENSVGESAEKNGGANAREHGKENALPGSESPRRATAATATATAADETIAAKAAQAAIPARAFPVETLYTLLVAEVAGNRERFDVALANYYQQAQSTRDAGVAARATRIARFLNARRAALHSAQLWVELEPDQAEAQLTATAELTLAGELSAALVHAEKALELGGDAPLQSLAATAVSNPQLVKRIAPEFRRLAEKYPNNGEVVLAHGMMLRAAGQYRQALAIVRRVEEEHPGMLDAPLLQSQLLIDLDREEEAFTMLEQMVETYPWEPRIRLQYARLLVNRDLQQAEQQFAILVEQRPQDGNLILSLALIQMEGNHFTAARPLLERLLQLQQHESAAHFYLGSIAEQASAPLRAVAHYRKVEPGNDYMQAISRGTELLAAAGREDENQEWFAQLRQRHPKQSEQFFVIEANLLHKYDQPRQALQLLGAALQQHPGSSRLIYLQASLHEQLGNTEAFEQGMRQLLAQDPGDSALLNALGYKLLDDDSRLQEALQLISRALELNPNDPAIIDSMGWVQYRLGNHAEAIRYLEQALEKLPDHEIAAHLGEVLWMQGNRKRAIQVWQRGLQINPDSEIIPAAMERLKNKSPLEQHVSDH</sequence>
<dbReference type="GO" id="GO:0008233">
    <property type="term" value="F:peptidase activity"/>
    <property type="evidence" value="ECO:0007669"/>
    <property type="project" value="UniProtKB-KW"/>
</dbReference>
<dbReference type="Pfam" id="PF14559">
    <property type="entry name" value="TPR_19"/>
    <property type="match status" value="1"/>
</dbReference>
<dbReference type="SUPFAM" id="SSF48452">
    <property type="entry name" value="TPR-like"/>
    <property type="match status" value="2"/>
</dbReference>
<feature type="compositionally biased region" description="Basic and acidic residues" evidence="2">
    <location>
        <begin position="53"/>
        <end position="63"/>
    </location>
</feature>
<name>A0ABP9WNL0_9GAMM</name>
<proteinExistence type="predicted"/>
<dbReference type="Pfam" id="PF13432">
    <property type="entry name" value="TPR_16"/>
    <property type="match status" value="2"/>
</dbReference>
<dbReference type="PROSITE" id="PS51257">
    <property type="entry name" value="PROKAR_LIPOPROTEIN"/>
    <property type="match status" value="1"/>
</dbReference>
<feature type="repeat" description="TPR" evidence="1">
    <location>
        <begin position="621"/>
        <end position="654"/>
    </location>
</feature>
<reference evidence="4 5" key="1">
    <citation type="submission" date="2024-02" db="EMBL/GenBank/DDBJ databases">
        <title>Microbulbifer aestuariivivens NBRC 112533.</title>
        <authorList>
            <person name="Ichikawa N."/>
            <person name="Katano-Makiyama Y."/>
            <person name="Hidaka K."/>
        </authorList>
    </citation>
    <scope>NUCLEOTIDE SEQUENCE [LARGE SCALE GENOMIC DNA]</scope>
    <source>
        <strain evidence="4 5">NBRC 112533</strain>
    </source>
</reference>
<feature type="region of interest" description="Disordered" evidence="2">
    <location>
        <begin position="38"/>
        <end position="122"/>
    </location>
</feature>
<keyword evidence="5" id="KW-1185">Reference proteome</keyword>
<dbReference type="PANTHER" id="PTHR12558:SF33">
    <property type="entry name" value="BLL7664 PROTEIN"/>
    <property type="match status" value="1"/>
</dbReference>
<dbReference type="PROSITE" id="PS50005">
    <property type="entry name" value="TPR"/>
    <property type="match status" value="1"/>
</dbReference>
<feature type="signal peptide" evidence="3">
    <location>
        <begin position="1"/>
        <end position="32"/>
    </location>
</feature>
<evidence type="ECO:0000256" key="2">
    <source>
        <dbReference type="SAM" id="MobiDB-lite"/>
    </source>
</evidence>
<dbReference type="RefSeq" id="WP_345548631.1">
    <property type="nucleotide sequence ID" value="NZ_BAABRT010000003.1"/>
</dbReference>
<comment type="caution">
    <text evidence="4">The sequence shown here is derived from an EMBL/GenBank/DDBJ whole genome shotgun (WGS) entry which is preliminary data.</text>
</comment>
<dbReference type="EMBL" id="BAABRT010000003">
    <property type="protein sequence ID" value="GAA5524001.1"/>
    <property type="molecule type" value="Genomic_DNA"/>
</dbReference>
<keyword evidence="3" id="KW-0732">Signal</keyword>
<organism evidence="4 5">
    <name type="scientific">Microbulbifer aestuariivivens</name>
    <dbReference type="NCBI Taxonomy" id="1908308"/>
    <lineage>
        <taxon>Bacteria</taxon>
        <taxon>Pseudomonadati</taxon>
        <taxon>Pseudomonadota</taxon>
        <taxon>Gammaproteobacteria</taxon>
        <taxon>Cellvibrionales</taxon>
        <taxon>Microbulbiferaceae</taxon>
        <taxon>Microbulbifer</taxon>
    </lineage>
</organism>
<dbReference type="Proteomes" id="UP001408594">
    <property type="component" value="Unassembled WGS sequence"/>
</dbReference>
<protein>
    <submittedName>
        <fullName evidence="4">Beta-barrel assembly-enhancing protease</fullName>
    </submittedName>
</protein>
<dbReference type="GO" id="GO:0006508">
    <property type="term" value="P:proteolysis"/>
    <property type="evidence" value="ECO:0007669"/>
    <property type="project" value="UniProtKB-KW"/>
</dbReference>
<dbReference type="PANTHER" id="PTHR12558">
    <property type="entry name" value="CELL DIVISION CYCLE 16,23,27"/>
    <property type="match status" value="1"/>
</dbReference>
<dbReference type="SMART" id="SM00028">
    <property type="entry name" value="TPR"/>
    <property type="match status" value="7"/>
</dbReference>
<evidence type="ECO:0000256" key="1">
    <source>
        <dbReference type="PROSITE-ProRule" id="PRU00339"/>
    </source>
</evidence>